<gene>
    <name evidence="1" type="ORF">EYF80_048011</name>
</gene>
<keyword evidence="2" id="KW-1185">Reference proteome</keyword>
<dbReference type="EMBL" id="SRLO01001078">
    <property type="protein sequence ID" value="TNN41833.1"/>
    <property type="molecule type" value="Genomic_DNA"/>
</dbReference>
<sequence>MSCTSITEKTLIRSYGRQTSLPELFSGTFPSDIEAPAKAQPAATYCAPVCRSRSSGTRWPRRGVYSVLTASGAPMLWVTSVRKASMVATCRRLTTNLRPP</sequence>
<accession>A0A4Z2FM39</accession>
<comment type="caution">
    <text evidence="1">The sequence shown here is derived from an EMBL/GenBank/DDBJ whole genome shotgun (WGS) entry which is preliminary data.</text>
</comment>
<evidence type="ECO:0000313" key="1">
    <source>
        <dbReference type="EMBL" id="TNN41833.1"/>
    </source>
</evidence>
<evidence type="ECO:0000313" key="2">
    <source>
        <dbReference type="Proteomes" id="UP000314294"/>
    </source>
</evidence>
<organism evidence="1 2">
    <name type="scientific">Liparis tanakae</name>
    <name type="common">Tanaka's snailfish</name>
    <dbReference type="NCBI Taxonomy" id="230148"/>
    <lineage>
        <taxon>Eukaryota</taxon>
        <taxon>Metazoa</taxon>
        <taxon>Chordata</taxon>
        <taxon>Craniata</taxon>
        <taxon>Vertebrata</taxon>
        <taxon>Euteleostomi</taxon>
        <taxon>Actinopterygii</taxon>
        <taxon>Neopterygii</taxon>
        <taxon>Teleostei</taxon>
        <taxon>Neoteleostei</taxon>
        <taxon>Acanthomorphata</taxon>
        <taxon>Eupercaria</taxon>
        <taxon>Perciformes</taxon>
        <taxon>Cottioidei</taxon>
        <taxon>Cottales</taxon>
        <taxon>Liparidae</taxon>
        <taxon>Liparis</taxon>
    </lineage>
</organism>
<dbReference type="Proteomes" id="UP000314294">
    <property type="component" value="Unassembled WGS sequence"/>
</dbReference>
<dbReference type="AlphaFoldDB" id="A0A4Z2FM39"/>
<proteinExistence type="predicted"/>
<reference evidence="1 2" key="1">
    <citation type="submission" date="2019-03" db="EMBL/GenBank/DDBJ databases">
        <title>First draft genome of Liparis tanakae, snailfish: a comprehensive survey of snailfish specific genes.</title>
        <authorList>
            <person name="Kim W."/>
            <person name="Song I."/>
            <person name="Jeong J.-H."/>
            <person name="Kim D."/>
            <person name="Kim S."/>
            <person name="Ryu S."/>
            <person name="Song J.Y."/>
            <person name="Lee S.K."/>
        </authorList>
    </citation>
    <scope>NUCLEOTIDE SEQUENCE [LARGE SCALE GENOMIC DNA]</scope>
    <source>
        <tissue evidence="1">Muscle</tissue>
    </source>
</reference>
<protein>
    <submittedName>
        <fullName evidence="1">Uncharacterized protein</fullName>
    </submittedName>
</protein>
<name>A0A4Z2FM39_9TELE</name>